<proteinExistence type="predicted"/>
<organism evidence="3">
    <name type="scientific">uncultured Cytophagales bacterium</name>
    <dbReference type="NCBI Taxonomy" id="158755"/>
    <lineage>
        <taxon>Bacteria</taxon>
        <taxon>Pseudomonadati</taxon>
        <taxon>Bacteroidota</taxon>
        <taxon>Sphingobacteriia</taxon>
        <taxon>Sphingobacteriales</taxon>
        <taxon>environmental samples</taxon>
    </lineage>
</organism>
<sequence>MKKAFPFFASACLLAGSLFCNAQERGLAFGVKAGLSVSSFSGRIGNFNGFSTPWEAHQRYAPEIGLLARYRLHPVFALQAEVLYSLKGGAYRLKNNAVVTQTNQGFESAYFYKNYRVNYLELPLTAQLDVSRLLNPNADPRRLHVVLEAGAAPALATGSTLRENDYSIGSGVGLVNANENWTVTAMPYARPFQLMPLAGVLLGVDSGPFISVRYSQALANVYTISKLDGYWNMNTGMHTVTVSLGTRFNWEKLVQRL</sequence>
<evidence type="ECO:0000256" key="1">
    <source>
        <dbReference type="SAM" id="SignalP"/>
    </source>
</evidence>
<dbReference type="AlphaFoldDB" id="A0A6J4K5C8"/>
<feature type="chain" id="PRO_5026660640" description="Outer membrane protein beta-barrel domain-containing protein" evidence="1">
    <location>
        <begin position="23"/>
        <end position="257"/>
    </location>
</feature>
<gene>
    <name evidence="3" type="ORF">AVDCRST_MAG56-5028</name>
</gene>
<reference evidence="3" key="1">
    <citation type="submission" date="2020-02" db="EMBL/GenBank/DDBJ databases">
        <authorList>
            <person name="Meier V. D."/>
        </authorList>
    </citation>
    <scope>NUCLEOTIDE SEQUENCE</scope>
    <source>
        <strain evidence="3">AVDCRST_MAG56</strain>
    </source>
</reference>
<dbReference type="EMBL" id="CADCTQ010000417">
    <property type="protein sequence ID" value="CAA9295939.1"/>
    <property type="molecule type" value="Genomic_DNA"/>
</dbReference>
<keyword evidence="1" id="KW-0732">Signal</keyword>
<evidence type="ECO:0000259" key="2">
    <source>
        <dbReference type="Pfam" id="PF13568"/>
    </source>
</evidence>
<name>A0A6J4K5C8_9SPHI</name>
<feature type="domain" description="Outer membrane protein beta-barrel" evidence="2">
    <location>
        <begin position="21"/>
        <end position="221"/>
    </location>
</feature>
<evidence type="ECO:0000313" key="3">
    <source>
        <dbReference type="EMBL" id="CAA9295939.1"/>
    </source>
</evidence>
<protein>
    <recommendedName>
        <fullName evidence="2">Outer membrane protein beta-barrel domain-containing protein</fullName>
    </recommendedName>
</protein>
<accession>A0A6J4K5C8</accession>
<dbReference type="InterPro" id="IPR025665">
    <property type="entry name" value="Beta-barrel_OMP_2"/>
</dbReference>
<dbReference type="Pfam" id="PF13568">
    <property type="entry name" value="OMP_b-brl_2"/>
    <property type="match status" value="1"/>
</dbReference>
<feature type="signal peptide" evidence="1">
    <location>
        <begin position="1"/>
        <end position="22"/>
    </location>
</feature>